<name>A0A7J6EJR5_CANSA</name>
<organism evidence="7 8">
    <name type="scientific">Cannabis sativa</name>
    <name type="common">Hemp</name>
    <name type="synonym">Marijuana</name>
    <dbReference type="NCBI Taxonomy" id="3483"/>
    <lineage>
        <taxon>Eukaryota</taxon>
        <taxon>Viridiplantae</taxon>
        <taxon>Streptophyta</taxon>
        <taxon>Embryophyta</taxon>
        <taxon>Tracheophyta</taxon>
        <taxon>Spermatophyta</taxon>
        <taxon>Magnoliopsida</taxon>
        <taxon>eudicotyledons</taxon>
        <taxon>Gunneridae</taxon>
        <taxon>Pentapetalae</taxon>
        <taxon>rosids</taxon>
        <taxon>fabids</taxon>
        <taxon>Rosales</taxon>
        <taxon>Cannabaceae</taxon>
        <taxon>Cannabis</taxon>
    </lineage>
</organism>
<comment type="subcellular location">
    <subcellularLocation>
        <location evidence="1">Nucleus</location>
    </subcellularLocation>
</comment>
<proteinExistence type="predicted"/>
<dbReference type="SUPFAM" id="SSF101936">
    <property type="entry name" value="DNA-binding pseudobarrel domain"/>
    <property type="match status" value="1"/>
</dbReference>
<keyword evidence="5" id="KW-0539">Nucleus</keyword>
<evidence type="ECO:0000259" key="6">
    <source>
        <dbReference type="PROSITE" id="PS50863"/>
    </source>
</evidence>
<dbReference type="PROSITE" id="PS50863">
    <property type="entry name" value="B3"/>
    <property type="match status" value="1"/>
</dbReference>
<evidence type="ECO:0000256" key="5">
    <source>
        <dbReference type="ARBA" id="ARBA00023242"/>
    </source>
</evidence>
<dbReference type="Pfam" id="PF02362">
    <property type="entry name" value="B3"/>
    <property type="match status" value="1"/>
</dbReference>
<evidence type="ECO:0000313" key="8">
    <source>
        <dbReference type="Proteomes" id="UP000525078"/>
    </source>
</evidence>
<evidence type="ECO:0000313" key="7">
    <source>
        <dbReference type="EMBL" id="KAF4358586.1"/>
    </source>
</evidence>
<evidence type="ECO:0000256" key="4">
    <source>
        <dbReference type="ARBA" id="ARBA00023163"/>
    </source>
</evidence>
<dbReference type="CDD" id="cd10017">
    <property type="entry name" value="B3_DNA"/>
    <property type="match status" value="1"/>
</dbReference>
<evidence type="ECO:0000256" key="2">
    <source>
        <dbReference type="ARBA" id="ARBA00023015"/>
    </source>
</evidence>
<dbReference type="GO" id="GO:0003677">
    <property type="term" value="F:DNA binding"/>
    <property type="evidence" value="ECO:0007669"/>
    <property type="project" value="UniProtKB-KW"/>
</dbReference>
<dbReference type="EMBL" id="JAATIP010000224">
    <property type="protein sequence ID" value="KAF4358586.1"/>
    <property type="molecule type" value="Genomic_DNA"/>
</dbReference>
<dbReference type="AlphaFoldDB" id="A0A7J6EJR5"/>
<gene>
    <name evidence="7" type="ORF">F8388_014357</name>
</gene>
<protein>
    <recommendedName>
        <fullName evidence="6">TF-B3 domain-containing protein</fullName>
    </recommendedName>
</protein>
<feature type="domain" description="TF-B3" evidence="6">
    <location>
        <begin position="31"/>
        <end position="123"/>
    </location>
</feature>
<keyword evidence="4" id="KW-0804">Transcription</keyword>
<accession>A0A7J6EJR5</accession>
<dbReference type="Proteomes" id="UP000525078">
    <property type="component" value="Unassembled WGS sequence"/>
</dbReference>
<dbReference type="PANTHER" id="PTHR31391:SF4">
    <property type="entry name" value="B3 DOMAIN-CONTAINING PROTEIN OS03G0184500"/>
    <property type="match status" value="1"/>
</dbReference>
<comment type="caution">
    <text evidence="7">The sequence shown here is derived from an EMBL/GenBank/DDBJ whole genome shotgun (WGS) entry which is preliminary data.</text>
</comment>
<keyword evidence="3" id="KW-0238">DNA-binding</keyword>
<keyword evidence="2" id="KW-0805">Transcription regulation</keyword>
<dbReference type="SMART" id="SM01019">
    <property type="entry name" value="B3"/>
    <property type="match status" value="1"/>
</dbReference>
<dbReference type="Gene3D" id="2.40.330.10">
    <property type="entry name" value="DNA-binding pseudobarrel domain"/>
    <property type="match status" value="1"/>
</dbReference>
<dbReference type="InterPro" id="IPR015300">
    <property type="entry name" value="DNA-bd_pseudobarrel_sf"/>
</dbReference>
<evidence type="ECO:0000256" key="1">
    <source>
        <dbReference type="ARBA" id="ARBA00004123"/>
    </source>
</evidence>
<sequence>MTTIASHKDRLAAWTRARELTSGFELNYPTFLKPMNPLSVSDGSWLRLPKDFVTKYLPEEDEIITLIDKEKNEFKTNYMAKKRVTLYGGWKEFAVAHNLEDGDILVFRLIRPLVFEVLIIRVDATKQWGYD</sequence>
<dbReference type="GO" id="GO:0005634">
    <property type="term" value="C:nucleus"/>
    <property type="evidence" value="ECO:0007669"/>
    <property type="project" value="UniProtKB-SubCell"/>
</dbReference>
<dbReference type="PANTHER" id="PTHR31391">
    <property type="entry name" value="B3 DOMAIN-CONTAINING PROTEIN OS11G0197600-RELATED"/>
    <property type="match status" value="1"/>
</dbReference>
<evidence type="ECO:0000256" key="3">
    <source>
        <dbReference type="ARBA" id="ARBA00023125"/>
    </source>
</evidence>
<dbReference type="InterPro" id="IPR003340">
    <property type="entry name" value="B3_DNA-bd"/>
</dbReference>
<dbReference type="InterPro" id="IPR044837">
    <property type="entry name" value="REM16-like"/>
</dbReference>
<reference evidence="7 8" key="1">
    <citation type="journal article" date="2020" name="bioRxiv">
        <title>Sequence and annotation of 42 cannabis genomes reveals extensive copy number variation in cannabinoid synthesis and pathogen resistance genes.</title>
        <authorList>
            <person name="Mckernan K.J."/>
            <person name="Helbert Y."/>
            <person name="Kane L.T."/>
            <person name="Ebling H."/>
            <person name="Zhang L."/>
            <person name="Liu B."/>
            <person name="Eaton Z."/>
            <person name="Mclaughlin S."/>
            <person name="Kingan S."/>
            <person name="Baybayan P."/>
            <person name="Concepcion G."/>
            <person name="Jordan M."/>
            <person name="Riva A."/>
            <person name="Barbazuk W."/>
            <person name="Harkins T."/>
        </authorList>
    </citation>
    <scope>NUCLEOTIDE SEQUENCE [LARGE SCALE GENOMIC DNA]</scope>
    <source>
        <strain evidence="8">cv. Jamaican Lion 4</strain>
        <tissue evidence="7">Leaf</tissue>
    </source>
</reference>